<dbReference type="InterPro" id="IPR036770">
    <property type="entry name" value="Ankyrin_rpt-contain_sf"/>
</dbReference>
<feature type="repeat" description="ANK" evidence="1">
    <location>
        <begin position="15"/>
        <end position="47"/>
    </location>
</feature>
<dbReference type="OrthoDB" id="9219424at2759"/>
<protein>
    <submittedName>
        <fullName evidence="2">Uncharacterized protein</fullName>
    </submittedName>
</protein>
<proteinExistence type="predicted"/>
<dbReference type="SMART" id="SM00248">
    <property type="entry name" value="ANK"/>
    <property type="match status" value="1"/>
</dbReference>
<reference evidence="2" key="1">
    <citation type="submission" date="2019-04" db="EMBL/GenBank/DDBJ databases">
        <title>Genome assembly of Zosterops borbonicus 15179.</title>
        <authorList>
            <person name="Leroy T."/>
            <person name="Anselmetti Y."/>
            <person name="Tilak M.-K."/>
            <person name="Nabholz B."/>
        </authorList>
    </citation>
    <scope>NUCLEOTIDE SEQUENCE</scope>
    <source>
        <strain evidence="2">HGM_15179</strain>
        <tissue evidence="2">Muscle</tissue>
    </source>
</reference>
<keyword evidence="1" id="KW-0040">ANK repeat</keyword>
<dbReference type="PROSITE" id="PS50297">
    <property type="entry name" value="ANK_REP_REGION"/>
    <property type="match status" value="1"/>
</dbReference>
<keyword evidence="3" id="KW-1185">Reference proteome</keyword>
<dbReference type="Pfam" id="PF00023">
    <property type="entry name" value="Ank"/>
    <property type="match status" value="1"/>
</dbReference>
<name>A0A8K1GAB5_9PASS</name>
<dbReference type="Proteomes" id="UP000796761">
    <property type="component" value="Unassembled WGS sequence"/>
</dbReference>
<dbReference type="AlphaFoldDB" id="A0A8K1GAB5"/>
<comment type="caution">
    <text evidence="2">The sequence shown here is derived from an EMBL/GenBank/DDBJ whole genome shotgun (WGS) entry which is preliminary data.</text>
</comment>
<dbReference type="EMBL" id="SWJQ01000396">
    <property type="protein sequence ID" value="TRZ14939.1"/>
    <property type="molecule type" value="Genomic_DNA"/>
</dbReference>
<dbReference type="Gene3D" id="1.25.40.20">
    <property type="entry name" value="Ankyrin repeat-containing domain"/>
    <property type="match status" value="1"/>
</dbReference>
<organism evidence="2 3">
    <name type="scientific">Zosterops borbonicus</name>
    <dbReference type="NCBI Taxonomy" id="364589"/>
    <lineage>
        <taxon>Eukaryota</taxon>
        <taxon>Metazoa</taxon>
        <taxon>Chordata</taxon>
        <taxon>Craniata</taxon>
        <taxon>Vertebrata</taxon>
        <taxon>Euteleostomi</taxon>
        <taxon>Archelosauria</taxon>
        <taxon>Archosauria</taxon>
        <taxon>Dinosauria</taxon>
        <taxon>Saurischia</taxon>
        <taxon>Theropoda</taxon>
        <taxon>Coelurosauria</taxon>
        <taxon>Aves</taxon>
        <taxon>Neognathae</taxon>
        <taxon>Neoaves</taxon>
        <taxon>Telluraves</taxon>
        <taxon>Australaves</taxon>
        <taxon>Passeriformes</taxon>
        <taxon>Sylvioidea</taxon>
        <taxon>Zosteropidae</taxon>
        <taxon>Zosterops</taxon>
    </lineage>
</organism>
<dbReference type="PROSITE" id="PS50088">
    <property type="entry name" value="ANK_REPEAT"/>
    <property type="match status" value="1"/>
</dbReference>
<accession>A0A8K1GAB5</accession>
<evidence type="ECO:0000313" key="3">
    <source>
        <dbReference type="Proteomes" id="UP000796761"/>
    </source>
</evidence>
<dbReference type="SUPFAM" id="SSF48403">
    <property type="entry name" value="Ankyrin repeat"/>
    <property type="match status" value="1"/>
</dbReference>
<gene>
    <name evidence="2" type="ORF">HGM15179_012157</name>
</gene>
<evidence type="ECO:0000313" key="2">
    <source>
        <dbReference type="EMBL" id="TRZ14939.1"/>
    </source>
</evidence>
<dbReference type="InterPro" id="IPR002110">
    <property type="entry name" value="Ankyrin_rpt"/>
</dbReference>
<evidence type="ECO:0000256" key="1">
    <source>
        <dbReference type="PROSITE-ProRule" id="PRU00023"/>
    </source>
</evidence>
<sequence length="71" mass="7893">MLFFARSGCTKSADAKETALDWAVKHGNLEMAEMVAKAGVDVNAKSVIDSESKQYVSWCSTMWHFTSHITH</sequence>